<protein>
    <submittedName>
        <fullName evidence="1">S-adenosyl methyltransferase</fullName>
    </submittedName>
</protein>
<gene>
    <name evidence="1" type="ORF">SAMN05192584_12443</name>
</gene>
<dbReference type="GO" id="GO:0008168">
    <property type="term" value="F:methyltransferase activity"/>
    <property type="evidence" value="ECO:0007669"/>
    <property type="project" value="UniProtKB-KW"/>
</dbReference>
<keyword evidence="1" id="KW-0489">Methyltransferase</keyword>
<dbReference type="InterPro" id="IPR006764">
    <property type="entry name" value="SAM_dep_MeTrfase_SAV2177_type"/>
</dbReference>
<evidence type="ECO:0000313" key="1">
    <source>
        <dbReference type="EMBL" id="SFL68556.1"/>
    </source>
</evidence>
<evidence type="ECO:0000313" key="2">
    <source>
        <dbReference type="Proteomes" id="UP000198928"/>
    </source>
</evidence>
<sequence>MNHGEKLHSYAIDVTRPSVARMYDWLLGGVENYASDRRACHELLKIAPSTKALALNNRDFLRRVVKVLAQEYGIRQFIDHGSGLPTQDNVHEIVQRITPDARVVYIDNDPIVLAHGRTVLEENAQTAVVNADMRDTDKIFDRPEVRRLINLDEPVAALFVSVLHCMDDDDATTLVRQVADRLPDGSLMVICQLVSDRADVREGVTRLMQQVTGDKWGRVREQHEVAAYFEGLIIEEPGLTDVTYWRNDGKIAHRQRADDWVEWGGLGRVSRT</sequence>
<name>A0A1I4JR17_9ACTN</name>
<dbReference type="EMBL" id="FOSG01000024">
    <property type="protein sequence ID" value="SFL68556.1"/>
    <property type="molecule type" value="Genomic_DNA"/>
</dbReference>
<dbReference type="PIRSF" id="PIRSF017393">
    <property type="entry name" value="MTase_SAV2177"/>
    <property type="match status" value="1"/>
</dbReference>
<dbReference type="Proteomes" id="UP000198928">
    <property type="component" value="Unassembled WGS sequence"/>
</dbReference>
<dbReference type="GO" id="GO:0032259">
    <property type="term" value="P:methylation"/>
    <property type="evidence" value="ECO:0007669"/>
    <property type="project" value="UniProtKB-KW"/>
</dbReference>
<dbReference type="RefSeq" id="WP_093851997.1">
    <property type="nucleotide sequence ID" value="NZ_FOSG01000024.1"/>
</dbReference>
<organism evidence="1 2">
    <name type="scientific">Streptomyces pini</name>
    <dbReference type="NCBI Taxonomy" id="1520580"/>
    <lineage>
        <taxon>Bacteria</taxon>
        <taxon>Bacillati</taxon>
        <taxon>Actinomycetota</taxon>
        <taxon>Actinomycetes</taxon>
        <taxon>Kitasatosporales</taxon>
        <taxon>Streptomycetaceae</taxon>
        <taxon>Streptomyces</taxon>
    </lineage>
</organism>
<dbReference type="Gene3D" id="3.40.50.150">
    <property type="entry name" value="Vaccinia Virus protein VP39"/>
    <property type="match status" value="1"/>
</dbReference>
<keyword evidence="1" id="KW-0808">Transferase</keyword>
<accession>A0A1I4JR17</accession>
<dbReference type="Pfam" id="PF04672">
    <property type="entry name" value="Methyltransf_19"/>
    <property type="match status" value="1"/>
</dbReference>
<reference evidence="2" key="1">
    <citation type="submission" date="2016-10" db="EMBL/GenBank/DDBJ databases">
        <authorList>
            <person name="Varghese N."/>
            <person name="Submissions S."/>
        </authorList>
    </citation>
    <scope>NUCLEOTIDE SEQUENCE [LARGE SCALE GENOMIC DNA]</scope>
    <source>
        <strain evidence="2">PL19</strain>
    </source>
</reference>
<dbReference type="OrthoDB" id="4134439at2"/>
<keyword evidence="2" id="KW-1185">Reference proteome</keyword>
<dbReference type="InterPro" id="IPR029063">
    <property type="entry name" value="SAM-dependent_MTases_sf"/>
</dbReference>
<dbReference type="AlphaFoldDB" id="A0A1I4JR17"/>
<proteinExistence type="predicted"/>
<dbReference type="SUPFAM" id="SSF53335">
    <property type="entry name" value="S-adenosyl-L-methionine-dependent methyltransferases"/>
    <property type="match status" value="1"/>
</dbReference>